<organism evidence="3 4">
    <name type="scientific">Collybia nuda</name>
    <dbReference type="NCBI Taxonomy" id="64659"/>
    <lineage>
        <taxon>Eukaryota</taxon>
        <taxon>Fungi</taxon>
        <taxon>Dikarya</taxon>
        <taxon>Basidiomycota</taxon>
        <taxon>Agaricomycotina</taxon>
        <taxon>Agaricomycetes</taxon>
        <taxon>Agaricomycetidae</taxon>
        <taxon>Agaricales</taxon>
        <taxon>Tricholomatineae</taxon>
        <taxon>Clitocybaceae</taxon>
        <taxon>Collybia</taxon>
    </lineage>
</organism>
<dbReference type="OrthoDB" id="3218112at2759"/>
<accession>A0A9P5Y2H8</accession>
<dbReference type="AlphaFoldDB" id="A0A9P5Y2H8"/>
<feature type="compositionally biased region" description="Pro residues" evidence="1">
    <location>
        <begin position="267"/>
        <end position="276"/>
    </location>
</feature>
<feature type="domain" description="BTB" evidence="2">
    <location>
        <begin position="67"/>
        <end position="156"/>
    </location>
</feature>
<proteinExistence type="predicted"/>
<feature type="compositionally biased region" description="Low complexity" evidence="1">
    <location>
        <begin position="28"/>
        <end position="40"/>
    </location>
</feature>
<dbReference type="EMBL" id="MU150303">
    <property type="protein sequence ID" value="KAF9460211.1"/>
    <property type="molecule type" value="Genomic_DNA"/>
</dbReference>
<evidence type="ECO:0000259" key="2">
    <source>
        <dbReference type="PROSITE" id="PS50097"/>
    </source>
</evidence>
<feature type="region of interest" description="Disordered" evidence="1">
    <location>
        <begin position="240"/>
        <end position="281"/>
    </location>
</feature>
<gene>
    <name evidence="3" type="ORF">BDZ94DRAFT_1300085</name>
</gene>
<dbReference type="PROSITE" id="PS50097">
    <property type="entry name" value="BTB"/>
    <property type="match status" value="1"/>
</dbReference>
<dbReference type="SMART" id="SM00225">
    <property type="entry name" value="BTB"/>
    <property type="match status" value="1"/>
</dbReference>
<protein>
    <recommendedName>
        <fullName evidence="2">BTB domain-containing protein</fullName>
    </recommendedName>
</protein>
<dbReference type="InterPro" id="IPR000210">
    <property type="entry name" value="BTB/POZ_dom"/>
</dbReference>
<dbReference type="InterPro" id="IPR011333">
    <property type="entry name" value="SKP1/BTB/POZ_sf"/>
</dbReference>
<dbReference type="Gene3D" id="3.30.710.10">
    <property type="entry name" value="Potassium Channel Kv1.1, Chain A"/>
    <property type="match status" value="1"/>
</dbReference>
<keyword evidence="4" id="KW-1185">Reference proteome</keyword>
<feature type="compositionally biased region" description="Low complexity" evidence="1">
    <location>
        <begin position="240"/>
        <end position="266"/>
    </location>
</feature>
<evidence type="ECO:0000256" key="1">
    <source>
        <dbReference type="SAM" id="MobiDB-lite"/>
    </source>
</evidence>
<sequence length="540" mass="59007">MIQPTAIVTGAHGERNEPRGSPSDSSSHEPGGNNSNPNPDSKSKSKAAETSLSPGPVRHMEFWLRDGSIVLSVQDTLFKVHQTILANHSEVFADLFSVPQPQLQIPGEGGSGDRDGGGDVVGATGRVEGRDIVDGCVVVHLYDSSDDFVDLLRAIYYPSHFDNLAPNADLDTLLTFIAGILRLSTKYLIRELRKRCIALLTSRFPTTYQEYLTRSSSPPSSSYGHPYTPAQAQPIAVTQSVSGTSTVPGTPSGPSTPLGPSTLHTPPSLPTPPVYTPPGSTLATATATIISNAPPPRERSKHKPSSIMRAMHLAQQTNVPLILPYASYLLARTSPRRLLSHTPSSISWHQKTITLVGREQLRLAEMSITHAFLLAFRPAAGCVAPAFCGNARGPHAEWHLIESGGGGGGTGGAGKAGRGPNPLRGYERWERMNVCQECVREGRREHERGREEVWERLPEFFEMGSWAELRAAQDSWSRPSKIKDSQIVRVVNRDSPWICTVVRTREERIPSGWKWVPAARKGLVRFMNYILDRIYVGLDV</sequence>
<dbReference type="SUPFAM" id="SSF54695">
    <property type="entry name" value="POZ domain"/>
    <property type="match status" value="1"/>
</dbReference>
<dbReference type="Proteomes" id="UP000807353">
    <property type="component" value="Unassembled WGS sequence"/>
</dbReference>
<comment type="caution">
    <text evidence="3">The sequence shown here is derived from an EMBL/GenBank/DDBJ whole genome shotgun (WGS) entry which is preliminary data.</text>
</comment>
<name>A0A9P5Y2H8_9AGAR</name>
<reference evidence="3" key="1">
    <citation type="submission" date="2020-11" db="EMBL/GenBank/DDBJ databases">
        <authorList>
            <consortium name="DOE Joint Genome Institute"/>
            <person name="Ahrendt S."/>
            <person name="Riley R."/>
            <person name="Andreopoulos W."/>
            <person name="Labutti K."/>
            <person name="Pangilinan J."/>
            <person name="Ruiz-Duenas F.J."/>
            <person name="Barrasa J.M."/>
            <person name="Sanchez-Garcia M."/>
            <person name="Camarero S."/>
            <person name="Miyauchi S."/>
            <person name="Serrano A."/>
            <person name="Linde D."/>
            <person name="Babiker R."/>
            <person name="Drula E."/>
            <person name="Ayuso-Fernandez I."/>
            <person name="Pacheco R."/>
            <person name="Padilla G."/>
            <person name="Ferreira P."/>
            <person name="Barriuso J."/>
            <person name="Kellner H."/>
            <person name="Castanera R."/>
            <person name="Alfaro M."/>
            <person name="Ramirez L."/>
            <person name="Pisabarro A.G."/>
            <person name="Kuo A."/>
            <person name="Tritt A."/>
            <person name="Lipzen A."/>
            <person name="He G."/>
            <person name="Yan M."/>
            <person name="Ng V."/>
            <person name="Cullen D."/>
            <person name="Martin F."/>
            <person name="Rosso M.-N."/>
            <person name="Henrissat B."/>
            <person name="Hibbett D."/>
            <person name="Martinez A.T."/>
            <person name="Grigoriev I.V."/>
        </authorList>
    </citation>
    <scope>NUCLEOTIDE SEQUENCE</scope>
    <source>
        <strain evidence="3">CBS 247.69</strain>
    </source>
</reference>
<feature type="region of interest" description="Disordered" evidence="1">
    <location>
        <begin position="1"/>
        <end position="53"/>
    </location>
</feature>
<evidence type="ECO:0000313" key="3">
    <source>
        <dbReference type="EMBL" id="KAF9460211.1"/>
    </source>
</evidence>
<evidence type="ECO:0000313" key="4">
    <source>
        <dbReference type="Proteomes" id="UP000807353"/>
    </source>
</evidence>